<organism evidence="16 17">
    <name type="scientific">candidate division WOR-3 bacterium</name>
    <dbReference type="NCBI Taxonomy" id="2052148"/>
    <lineage>
        <taxon>Bacteria</taxon>
        <taxon>Bacteria division WOR-3</taxon>
    </lineage>
</organism>
<dbReference type="HAMAP" id="MF_01249">
    <property type="entry name" value="HPr_kinase"/>
    <property type="match status" value="1"/>
</dbReference>
<dbReference type="SUPFAM" id="SSF53795">
    <property type="entry name" value="PEP carboxykinase-like"/>
    <property type="match status" value="1"/>
</dbReference>
<evidence type="ECO:0000256" key="10">
    <source>
        <dbReference type="ARBA" id="ARBA00022842"/>
    </source>
</evidence>
<protein>
    <recommendedName>
        <fullName evidence="13">HPr kinase/phosphorylase</fullName>
        <shortName evidence="13">HPrK/P</shortName>
        <ecNumber evidence="13">2.7.11.-</ecNumber>
        <ecNumber evidence="13">2.7.4.-</ecNumber>
    </recommendedName>
    <alternativeName>
        <fullName evidence="13">HPr(Ser) kinase/phosphorylase</fullName>
    </alternativeName>
</protein>
<dbReference type="PANTHER" id="PTHR30305:SF1">
    <property type="entry name" value="HPR KINASE_PHOSPHORYLASE"/>
    <property type="match status" value="1"/>
</dbReference>
<evidence type="ECO:0000313" key="16">
    <source>
        <dbReference type="EMBL" id="HAV93093.1"/>
    </source>
</evidence>
<keyword evidence="9 13" id="KW-0067">ATP-binding</keyword>
<keyword evidence="6 13" id="KW-0479">Metal-binding</keyword>
<dbReference type="Pfam" id="PF07475">
    <property type="entry name" value="Hpr_kinase_C"/>
    <property type="match status" value="1"/>
</dbReference>
<dbReference type="EC" id="2.7.11.-" evidence="13"/>
<evidence type="ECO:0000256" key="4">
    <source>
        <dbReference type="ARBA" id="ARBA00022527"/>
    </source>
</evidence>
<dbReference type="InterPro" id="IPR027417">
    <property type="entry name" value="P-loop_NTPase"/>
</dbReference>
<feature type="binding site" evidence="13">
    <location>
        <position position="169"/>
    </location>
    <ligand>
        <name>Mg(2+)</name>
        <dbReference type="ChEBI" id="CHEBI:18420"/>
    </ligand>
</feature>
<feature type="domain" description="HPr kinase/phosphorylase C-terminal" evidence="15">
    <location>
        <begin position="139"/>
        <end position="309"/>
    </location>
</feature>
<comment type="domain">
    <text evidence="13">The Walker A ATP-binding motif also binds Pi and PPi.</text>
</comment>
<dbReference type="Gene3D" id="3.40.1390.20">
    <property type="entry name" value="HprK N-terminal domain-like"/>
    <property type="match status" value="1"/>
</dbReference>
<feature type="active site" evidence="13">
    <location>
        <position position="147"/>
    </location>
</feature>
<dbReference type="InterPro" id="IPR003755">
    <property type="entry name" value="HPr(Ser)_kin/Pase"/>
</dbReference>
<comment type="catalytic activity">
    <reaction evidence="12 13">
        <text>[HPr protein]-O-phospho-L-serine + phosphate + H(+) = [HPr protein]-L-serine + diphosphate</text>
        <dbReference type="Rhea" id="RHEA:46604"/>
        <dbReference type="Rhea" id="RHEA-COMP:11602"/>
        <dbReference type="Rhea" id="RHEA-COMP:11603"/>
        <dbReference type="ChEBI" id="CHEBI:15378"/>
        <dbReference type="ChEBI" id="CHEBI:29999"/>
        <dbReference type="ChEBI" id="CHEBI:33019"/>
        <dbReference type="ChEBI" id="CHEBI:43474"/>
        <dbReference type="ChEBI" id="CHEBI:83421"/>
    </reaction>
</comment>
<dbReference type="InterPro" id="IPR028979">
    <property type="entry name" value="Ser_kin/Pase_Hpr-like_N_sf"/>
</dbReference>
<dbReference type="NCBIfam" id="TIGR00679">
    <property type="entry name" value="hpr-ser"/>
    <property type="match status" value="1"/>
</dbReference>
<comment type="similarity">
    <text evidence="3 13">Belongs to the HPrK/P family.</text>
</comment>
<dbReference type="AlphaFoldDB" id="A0A350HC27"/>
<keyword evidence="5 13" id="KW-0808">Transferase</keyword>
<keyword evidence="8 13" id="KW-0418">Kinase</keyword>
<evidence type="ECO:0000259" key="15">
    <source>
        <dbReference type="Pfam" id="PF07475"/>
    </source>
</evidence>
<evidence type="ECO:0000259" key="14">
    <source>
        <dbReference type="Pfam" id="PF02603"/>
    </source>
</evidence>
<sequence>MSTEKKIDVSIKDFFNENREELSLELVSGKEGMSNKISVVEPHHPGLAFAGFTDYVSEDAVFIMGEVENSYLKHISPARRSLNLNRMFEKRFPCMIMGNDIPVSKILKMLSNKYSIPMFSSKANTNMLFHRTNVYLSSRLAPSITFHGTLVDIYGIGVLISGKSGIGKSECALDLIDRGHRLVADDAIKIFRRGEHILMGTGIAPDSALQYHMEVRGVGILDISKIFGIRGVRLHKRIEIEINLIEWKMDTDVERVGLKEETTKILDVEIPLVKIPLIPGKNVSVIAEVVALNHLLKISGYDTAKVFNATLIKLMQEKAKKLARLDEDVE</sequence>
<dbReference type="SUPFAM" id="SSF75138">
    <property type="entry name" value="HprK N-terminal domain-like"/>
    <property type="match status" value="1"/>
</dbReference>
<reference evidence="16 17" key="1">
    <citation type="journal article" date="2018" name="Nat. Biotechnol.">
        <title>A standardized bacterial taxonomy based on genome phylogeny substantially revises the tree of life.</title>
        <authorList>
            <person name="Parks D.H."/>
            <person name="Chuvochina M."/>
            <person name="Waite D.W."/>
            <person name="Rinke C."/>
            <person name="Skarshewski A."/>
            <person name="Chaumeil P.A."/>
            <person name="Hugenholtz P."/>
        </authorList>
    </citation>
    <scope>NUCLEOTIDE SEQUENCE [LARGE SCALE GENOMIC DNA]</scope>
    <source>
        <strain evidence="16">UBA9956</strain>
    </source>
</reference>
<dbReference type="InterPro" id="IPR011126">
    <property type="entry name" value="Hpr_kin/Pase_Hpr_N"/>
</dbReference>
<evidence type="ECO:0000256" key="5">
    <source>
        <dbReference type="ARBA" id="ARBA00022679"/>
    </source>
</evidence>
<evidence type="ECO:0000256" key="12">
    <source>
        <dbReference type="ARBA" id="ARBA00047657"/>
    </source>
</evidence>
<evidence type="ECO:0000256" key="2">
    <source>
        <dbReference type="ARBA" id="ARBA00001946"/>
    </source>
</evidence>
<evidence type="ECO:0000256" key="6">
    <source>
        <dbReference type="ARBA" id="ARBA00022723"/>
    </source>
</evidence>
<feature type="active site" description="Proton acceptor; for phosphorylation activity. Proton donor; for dephosphorylation activity" evidence="13">
    <location>
        <position position="186"/>
    </location>
</feature>
<evidence type="ECO:0000256" key="13">
    <source>
        <dbReference type="HAMAP-Rule" id="MF_01249"/>
    </source>
</evidence>
<feature type="active site" evidence="13">
    <location>
        <position position="255"/>
    </location>
</feature>
<evidence type="ECO:0000256" key="3">
    <source>
        <dbReference type="ARBA" id="ARBA00006883"/>
    </source>
</evidence>
<evidence type="ECO:0000313" key="17">
    <source>
        <dbReference type="Proteomes" id="UP000264062"/>
    </source>
</evidence>
<comment type="cofactor">
    <cofactor evidence="2 13">
        <name>Mg(2+)</name>
        <dbReference type="ChEBI" id="CHEBI:18420"/>
    </cofactor>
</comment>
<comment type="catalytic activity">
    <reaction evidence="1 13">
        <text>[HPr protein]-L-serine + ATP = [HPr protein]-O-phospho-L-serine + ADP + H(+)</text>
        <dbReference type="Rhea" id="RHEA:46600"/>
        <dbReference type="Rhea" id="RHEA-COMP:11602"/>
        <dbReference type="Rhea" id="RHEA-COMP:11603"/>
        <dbReference type="ChEBI" id="CHEBI:15378"/>
        <dbReference type="ChEBI" id="CHEBI:29999"/>
        <dbReference type="ChEBI" id="CHEBI:30616"/>
        <dbReference type="ChEBI" id="CHEBI:83421"/>
        <dbReference type="ChEBI" id="CHEBI:456216"/>
    </reaction>
</comment>
<dbReference type="EC" id="2.7.4.-" evidence="13"/>
<dbReference type="GO" id="GO:0000155">
    <property type="term" value="F:phosphorelay sensor kinase activity"/>
    <property type="evidence" value="ECO:0007669"/>
    <property type="project" value="InterPro"/>
</dbReference>
<feature type="binding site" evidence="13">
    <location>
        <begin position="162"/>
        <end position="169"/>
    </location>
    <ligand>
        <name>ATP</name>
        <dbReference type="ChEBI" id="CHEBI:30616"/>
    </ligand>
</feature>
<name>A0A350HC27_UNCW3</name>
<accession>A0A350HC27</accession>
<dbReference type="Proteomes" id="UP000264062">
    <property type="component" value="Unassembled WGS sequence"/>
</dbReference>
<keyword evidence="4 13" id="KW-0723">Serine/threonine-protein kinase</keyword>
<dbReference type="PANTHER" id="PTHR30305">
    <property type="entry name" value="PROTEIN YJDM-RELATED"/>
    <property type="match status" value="1"/>
</dbReference>
<evidence type="ECO:0000256" key="11">
    <source>
        <dbReference type="ARBA" id="ARBA00023268"/>
    </source>
</evidence>
<feature type="region of interest" description="Important for the catalytic mechanism of dephosphorylation" evidence="13">
    <location>
        <begin position="276"/>
        <end position="281"/>
    </location>
</feature>
<feature type="domain" description="HPr(Ser) kinase/phosphorylase N-terminal" evidence="14">
    <location>
        <begin position="9"/>
        <end position="136"/>
    </location>
</feature>
<dbReference type="GO" id="GO:0000287">
    <property type="term" value="F:magnesium ion binding"/>
    <property type="evidence" value="ECO:0007669"/>
    <property type="project" value="UniProtKB-UniRule"/>
</dbReference>
<dbReference type="GO" id="GO:0004674">
    <property type="term" value="F:protein serine/threonine kinase activity"/>
    <property type="evidence" value="ECO:0007669"/>
    <property type="project" value="UniProtKB-KW"/>
</dbReference>
<dbReference type="Gene3D" id="3.40.50.300">
    <property type="entry name" value="P-loop containing nucleotide triphosphate hydrolases"/>
    <property type="match status" value="1"/>
</dbReference>
<proteinExistence type="inferred from homology"/>
<feature type="region of interest" description="Important for the catalytic mechanism of both phosphorylation and dephosphorylation" evidence="13">
    <location>
        <begin position="213"/>
        <end position="222"/>
    </location>
</feature>
<dbReference type="Pfam" id="PF02603">
    <property type="entry name" value="Hpr_kinase_N"/>
    <property type="match status" value="1"/>
</dbReference>
<dbReference type="GO" id="GO:0005524">
    <property type="term" value="F:ATP binding"/>
    <property type="evidence" value="ECO:0007669"/>
    <property type="project" value="UniProtKB-UniRule"/>
</dbReference>
<keyword evidence="10 13" id="KW-0460">Magnesium</keyword>
<gene>
    <name evidence="13 16" type="primary">hprK</name>
    <name evidence="16" type="ORF">DCW38_07945</name>
</gene>
<dbReference type="EMBL" id="DMZY01000237">
    <property type="protein sequence ID" value="HAV93093.1"/>
    <property type="molecule type" value="Genomic_DNA"/>
</dbReference>
<feature type="active site" evidence="13">
    <location>
        <position position="168"/>
    </location>
</feature>
<evidence type="ECO:0000256" key="7">
    <source>
        <dbReference type="ARBA" id="ARBA00022741"/>
    </source>
</evidence>
<comment type="function">
    <text evidence="13">Catalyzes the ATP- as well as the pyrophosphate-dependent phosphorylation of a specific serine residue in HPr, a phosphocarrier protein of the phosphoenolpyruvate-dependent sugar phosphotransferase system (PTS). HprK/P also catalyzes the pyrophosphate-producing, inorganic phosphate-dependent dephosphorylation (phosphorolysis) of seryl-phosphorylated HPr (P-Ser-HPr).</text>
</comment>
<dbReference type="CDD" id="cd01918">
    <property type="entry name" value="HprK_C"/>
    <property type="match status" value="1"/>
</dbReference>
<comment type="miscellaneous">
    <text evidence="13">Both phosphorylation and phosphorolysis are carried out by the same active site and suggest a common mechanism for both reactions.</text>
</comment>
<evidence type="ECO:0000256" key="1">
    <source>
        <dbReference type="ARBA" id="ARBA00001120"/>
    </source>
</evidence>
<dbReference type="GO" id="GO:0004712">
    <property type="term" value="F:protein serine/threonine/tyrosine kinase activity"/>
    <property type="evidence" value="ECO:0007669"/>
    <property type="project" value="UniProtKB-UniRule"/>
</dbReference>
<evidence type="ECO:0000256" key="8">
    <source>
        <dbReference type="ARBA" id="ARBA00022777"/>
    </source>
</evidence>
<keyword evidence="7 13" id="KW-0547">Nucleotide-binding</keyword>
<comment type="caution">
    <text evidence="16">The sequence shown here is derived from an EMBL/GenBank/DDBJ whole genome shotgun (WGS) entry which is preliminary data.</text>
</comment>
<keyword evidence="11 13" id="KW-0511">Multifunctional enzyme</keyword>
<feature type="binding site" evidence="13">
    <location>
        <position position="214"/>
    </location>
    <ligand>
        <name>Mg(2+)</name>
        <dbReference type="ChEBI" id="CHEBI:18420"/>
    </ligand>
</feature>
<comment type="subunit">
    <text evidence="13">Homohexamer.</text>
</comment>
<dbReference type="InterPro" id="IPR011104">
    <property type="entry name" value="Hpr_kin/Pase_C"/>
</dbReference>
<evidence type="ECO:0000256" key="9">
    <source>
        <dbReference type="ARBA" id="ARBA00022840"/>
    </source>
</evidence>
<dbReference type="FunFam" id="3.40.50.300:FF:000174">
    <property type="entry name" value="HPr kinase/phosphorylase"/>
    <property type="match status" value="1"/>
</dbReference>
<dbReference type="GO" id="GO:0006109">
    <property type="term" value="P:regulation of carbohydrate metabolic process"/>
    <property type="evidence" value="ECO:0007669"/>
    <property type="project" value="UniProtKB-UniRule"/>
</dbReference>